<dbReference type="Pfam" id="PF14307">
    <property type="entry name" value="Glyco_tran_WbsX"/>
    <property type="match status" value="1"/>
</dbReference>
<reference evidence="1 3" key="1">
    <citation type="submission" date="2023-07" db="EMBL/GenBank/DDBJ databases">
        <title>Sorghum-associated microbial communities from plants grown in Nebraska, USA.</title>
        <authorList>
            <person name="Schachtman D."/>
        </authorList>
    </citation>
    <scope>NUCLEOTIDE SEQUENCE</scope>
    <source>
        <strain evidence="1">DS1006</strain>
        <strain evidence="2 3">DS1016</strain>
    </source>
</reference>
<evidence type="ECO:0000313" key="3">
    <source>
        <dbReference type="Proteomes" id="UP001230951"/>
    </source>
</evidence>
<dbReference type="Gene3D" id="3.20.20.80">
    <property type="entry name" value="Glycosidases"/>
    <property type="match status" value="1"/>
</dbReference>
<dbReference type="EMBL" id="JAUSRG010000006">
    <property type="protein sequence ID" value="MDP9905535.1"/>
    <property type="molecule type" value="Genomic_DNA"/>
</dbReference>
<keyword evidence="3" id="KW-1185">Reference proteome</keyword>
<evidence type="ECO:0000313" key="4">
    <source>
        <dbReference type="Proteomes" id="UP001242995"/>
    </source>
</evidence>
<dbReference type="InterPro" id="IPR032719">
    <property type="entry name" value="WbsX"/>
</dbReference>
<dbReference type="Proteomes" id="UP001230951">
    <property type="component" value="Unassembled WGS sequence"/>
</dbReference>
<evidence type="ECO:0000313" key="1">
    <source>
        <dbReference type="EMBL" id="MDP9905535.1"/>
    </source>
</evidence>
<dbReference type="AlphaFoldDB" id="A0AAW8DGT4"/>
<accession>A0AAW8DGT4</accession>
<protein>
    <submittedName>
        <fullName evidence="1">Uncharacterized protein</fullName>
    </submittedName>
</protein>
<comment type="caution">
    <text evidence="1">The sequence shown here is derived from an EMBL/GenBank/DDBJ whole genome shotgun (WGS) entry which is preliminary data.</text>
</comment>
<sequence>MMENKIALASSRGVEALIFDPYRCSGHPYPHRPLEVALMPGADGHGTFVDKTKTPLVTINAWNEWTEGSYFEPDTLHGTGHLEQIRDLFGSASSTELFGASAQSPAAVSF</sequence>
<evidence type="ECO:0000313" key="2">
    <source>
        <dbReference type="EMBL" id="MDQ0178725.1"/>
    </source>
</evidence>
<organism evidence="1 4">
    <name type="scientific">Arthrobacter bambusae</name>
    <dbReference type="NCBI Taxonomy" id="1338426"/>
    <lineage>
        <taxon>Bacteria</taxon>
        <taxon>Bacillati</taxon>
        <taxon>Actinomycetota</taxon>
        <taxon>Actinomycetes</taxon>
        <taxon>Micrococcales</taxon>
        <taxon>Micrococcaceae</taxon>
        <taxon>Arthrobacter</taxon>
    </lineage>
</organism>
<gene>
    <name evidence="1" type="ORF">J2S90_002506</name>
    <name evidence="2" type="ORF">J2S93_000132</name>
</gene>
<name>A0AAW8DGT4_9MICC</name>
<dbReference type="Proteomes" id="UP001242995">
    <property type="component" value="Unassembled WGS sequence"/>
</dbReference>
<proteinExistence type="predicted"/>
<dbReference type="EMBL" id="JAUSTF010000001">
    <property type="protein sequence ID" value="MDQ0178725.1"/>
    <property type="molecule type" value="Genomic_DNA"/>
</dbReference>